<name>A0A9K3N727_HELAN</name>
<dbReference type="Proteomes" id="UP000215914">
    <property type="component" value="Unassembled WGS sequence"/>
</dbReference>
<comment type="caution">
    <text evidence="2">The sequence shown here is derived from an EMBL/GenBank/DDBJ whole genome shotgun (WGS) entry which is preliminary data.</text>
</comment>
<evidence type="ECO:0000256" key="1">
    <source>
        <dbReference type="SAM" id="MobiDB-lite"/>
    </source>
</evidence>
<dbReference type="EMBL" id="MNCJ02000324">
    <property type="protein sequence ID" value="KAF5789245.1"/>
    <property type="molecule type" value="Genomic_DNA"/>
</dbReference>
<gene>
    <name evidence="2" type="ORF">HanXRQr2_Chr09g0368881</name>
</gene>
<sequence>MADGRKLWRPRKPVPPGGSSPSPPNQAAKAKTLQMWSPEQMGLVSNPDTCWLPIQRDDGGSGVQVWDHRRLDMNSDQGLVWYPRQATGSPPTPCRPPQTRPGSPAPWFGSPSAHFSSSGSVTQVRGYFGFPPARFA</sequence>
<evidence type="ECO:0000313" key="2">
    <source>
        <dbReference type="EMBL" id="KAF5789245.1"/>
    </source>
</evidence>
<feature type="compositionally biased region" description="Pro residues" evidence="1">
    <location>
        <begin position="13"/>
        <end position="24"/>
    </location>
</feature>
<accession>A0A9K3N727</accession>
<feature type="compositionally biased region" description="Low complexity" evidence="1">
    <location>
        <begin position="108"/>
        <end position="119"/>
    </location>
</feature>
<organism evidence="2 3">
    <name type="scientific">Helianthus annuus</name>
    <name type="common">Common sunflower</name>
    <dbReference type="NCBI Taxonomy" id="4232"/>
    <lineage>
        <taxon>Eukaryota</taxon>
        <taxon>Viridiplantae</taxon>
        <taxon>Streptophyta</taxon>
        <taxon>Embryophyta</taxon>
        <taxon>Tracheophyta</taxon>
        <taxon>Spermatophyta</taxon>
        <taxon>Magnoliopsida</taxon>
        <taxon>eudicotyledons</taxon>
        <taxon>Gunneridae</taxon>
        <taxon>Pentapetalae</taxon>
        <taxon>asterids</taxon>
        <taxon>campanulids</taxon>
        <taxon>Asterales</taxon>
        <taxon>Asteraceae</taxon>
        <taxon>Asteroideae</taxon>
        <taxon>Heliantheae alliance</taxon>
        <taxon>Heliantheae</taxon>
        <taxon>Helianthus</taxon>
    </lineage>
</organism>
<feature type="region of interest" description="Disordered" evidence="1">
    <location>
        <begin position="83"/>
        <end position="119"/>
    </location>
</feature>
<reference evidence="2" key="1">
    <citation type="journal article" date="2017" name="Nature">
        <title>The sunflower genome provides insights into oil metabolism, flowering and Asterid evolution.</title>
        <authorList>
            <person name="Badouin H."/>
            <person name="Gouzy J."/>
            <person name="Grassa C.J."/>
            <person name="Murat F."/>
            <person name="Staton S.E."/>
            <person name="Cottret L."/>
            <person name="Lelandais-Briere C."/>
            <person name="Owens G.L."/>
            <person name="Carrere S."/>
            <person name="Mayjonade B."/>
            <person name="Legrand L."/>
            <person name="Gill N."/>
            <person name="Kane N.C."/>
            <person name="Bowers J.E."/>
            <person name="Hubner S."/>
            <person name="Bellec A."/>
            <person name="Berard A."/>
            <person name="Berges H."/>
            <person name="Blanchet N."/>
            <person name="Boniface M.C."/>
            <person name="Brunel D."/>
            <person name="Catrice O."/>
            <person name="Chaidir N."/>
            <person name="Claudel C."/>
            <person name="Donnadieu C."/>
            <person name="Faraut T."/>
            <person name="Fievet G."/>
            <person name="Helmstetter N."/>
            <person name="King M."/>
            <person name="Knapp S.J."/>
            <person name="Lai Z."/>
            <person name="Le Paslier M.C."/>
            <person name="Lippi Y."/>
            <person name="Lorenzon L."/>
            <person name="Mandel J.R."/>
            <person name="Marage G."/>
            <person name="Marchand G."/>
            <person name="Marquand E."/>
            <person name="Bret-Mestries E."/>
            <person name="Morien E."/>
            <person name="Nambeesan S."/>
            <person name="Nguyen T."/>
            <person name="Pegot-Espagnet P."/>
            <person name="Pouilly N."/>
            <person name="Raftis F."/>
            <person name="Sallet E."/>
            <person name="Schiex T."/>
            <person name="Thomas J."/>
            <person name="Vandecasteele C."/>
            <person name="Vares D."/>
            <person name="Vear F."/>
            <person name="Vautrin S."/>
            <person name="Crespi M."/>
            <person name="Mangin B."/>
            <person name="Burke J.M."/>
            <person name="Salse J."/>
            <person name="Munos S."/>
            <person name="Vincourt P."/>
            <person name="Rieseberg L.H."/>
            <person name="Langlade N.B."/>
        </authorList>
    </citation>
    <scope>NUCLEOTIDE SEQUENCE</scope>
    <source>
        <tissue evidence="2">Leaves</tissue>
    </source>
</reference>
<evidence type="ECO:0000313" key="3">
    <source>
        <dbReference type="Proteomes" id="UP000215914"/>
    </source>
</evidence>
<keyword evidence="3" id="KW-1185">Reference proteome</keyword>
<feature type="region of interest" description="Disordered" evidence="1">
    <location>
        <begin position="1"/>
        <end position="31"/>
    </location>
</feature>
<dbReference type="Gramene" id="mRNA:HanXRQr2_Chr09g0368881">
    <property type="protein sequence ID" value="mRNA:HanXRQr2_Chr09g0368881"/>
    <property type="gene ID" value="HanXRQr2_Chr09g0368881"/>
</dbReference>
<proteinExistence type="predicted"/>
<dbReference type="AlphaFoldDB" id="A0A9K3N727"/>
<protein>
    <submittedName>
        <fullName evidence="2">Uncharacterized protein</fullName>
    </submittedName>
</protein>
<feature type="compositionally biased region" description="Pro residues" evidence="1">
    <location>
        <begin position="90"/>
        <end position="99"/>
    </location>
</feature>
<reference evidence="2" key="2">
    <citation type="submission" date="2020-06" db="EMBL/GenBank/DDBJ databases">
        <title>Helianthus annuus Genome sequencing and assembly Release 2.</title>
        <authorList>
            <person name="Gouzy J."/>
            <person name="Langlade N."/>
            <person name="Munos S."/>
        </authorList>
    </citation>
    <scope>NUCLEOTIDE SEQUENCE</scope>
    <source>
        <tissue evidence="2">Leaves</tissue>
    </source>
</reference>